<evidence type="ECO:0000256" key="10">
    <source>
        <dbReference type="ARBA" id="ARBA00022927"/>
    </source>
</evidence>
<keyword evidence="5" id="KW-0813">Transport</keyword>
<keyword evidence="6" id="KW-0812">Transmembrane</keyword>
<proteinExistence type="inferred from homology"/>
<dbReference type="Proteomes" id="UP001165120">
    <property type="component" value="Unassembled WGS sequence"/>
</dbReference>
<dbReference type="GO" id="GO:0006513">
    <property type="term" value="P:protein monoubiquitination"/>
    <property type="evidence" value="ECO:0007669"/>
    <property type="project" value="TreeGrafter"/>
</dbReference>
<evidence type="ECO:0000256" key="9">
    <source>
        <dbReference type="ARBA" id="ARBA00022833"/>
    </source>
</evidence>
<evidence type="ECO:0000256" key="4">
    <source>
        <dbReference type="ARBA" id="ARBA00018980"/>
    </source>
</evidence>
<keyword evidence="19" id="KW-1185">Reference proteome</keyword>
<evidence type="ECO:0000256" key="2">
    <source>
        <dbReference type="ARBA" id="ARBA00004906"/>
    </source>
</evidence>
<comment type="subunit">
    <text evidence="15">Component of the PEX2-PEX10-PEX12 retrotranslocation channel, composed of PEX2, PEX10 and PEX12.</text>
</comment>
<dbReference type="PANTHER" id="PTHR12888:SF0">
    <property type="entry name" value="PEROXISOME ASSEMBLY PROTEIN 12"/>
    <property type="match status" value="1"/>
</dbReference>
<dbReference type="GO" id="GO:0004842">
    <property type="term" value="F:ubiquitin-protein transferase activity"/>
    <property type="evidence" value="ECO:0007669"/>
    <property type="project" value="TreeGrafter"/>
</dbReference>
<reference evidence="18" key="1">
    <citation type="submission" date="2023-04" db="EMBL/GenBank/DDBJ databases">
        <title>Candida boidinii NBRC 10035.</title>
        <authorList>
            <person name="Ichikawa N."/>
            <person name="Sato H."/>
            <person name="Tonouchi N."/>
        </authorList>
    </citation>
    <scope>NUCLEOTIDE SEQUENCE</scope>
    <source>
        <strain evidence="18">NBRC 10035</strain>
    </source>
</reference>
<evidence type="ECO:0000256" key="1">
    <source>
        <dbReference type="ARBA" id="ARBA00004585"/>
    </source>
</evidence>
<keyword evidence="8 16" id="KW-0863">Zinc-finger</keyword>
<dbReference type="InterPro" id="IPR006845">
    <property type="entry name" value="Pex_N"/>
</dbReference>
<evidence type="ECO:0000313" key="18">
    <source>
        <dbReference type="EMBL" id="GME72422.1"/>
    </source>
</evidence>
<dbReference type="Pfam" id="PF04757">
    <property type="entry name" value="Pex2_Pex12"/>
    <property type="match status" value="1"/>
</dbReference>
<dbReference type="AlphaFoldDB" id="A0A9W6T2J6"/>
<protein>
    <recommendedName>
        <fullName evidence="4">Peroxisome assembly protein 12</fullName>
    </recommendedName>
    <alternativeName>
        <fullName evidence="14">Peroxin-12</fullName>
    </alternativeName>
</protein>
<dbReference type="GO" id="GO:1990429">
    <property type="term" value="C:peroxisomal importomer complex"/>
    <property type="evidence" value="ECO:0007669"/>
    <property type="project" value="TreeGrafter"/>
</dbReference>
<keyword evidence="12" id="KW-0472">Membrane</keyword>
<keyword evidence="10" id="KW-0653">Protein transport</keyword>
<organism evidence="18 19">
    <name type="scientific">Candida boidinii</name>
    <name type="common">Yeast</name>
    <dbReference type="NCBI Taxonomy" id="5477"/>
    <lineage>
        <taxon>Eukaryota</taxon>
        <taxon>Fungi</taxon>
        <taxon>Dikarya</taxon>
        <taxon>Ascomycota</taxon>
        <taxon>Saccharomycotina</taxon>
        <taxon>Pichiomycetes</taxon>
        <taxon>Pichiales</taxon>
        <taxon>Pichiaceae</taxon>
        <taxon>Ogataea</taxon>
        <taxon>Ogataea/Candida clade</taxon>
    </lineage>
</organism>
<dbReference type="GO" id="GO:0005778">
    <property type="term" value="C:peroxisomal membrane"/>
    <property type="evidence" value="ECO:0007669"/>
    <property type="project" value="UniProtKB-SubCell"/>
</dbReference>
<comment type="subcellular location">
    <subcellularLocation>
        <location evidence="1">Peroxisome membrane</location>
        <topology evidence="1">Multi-pass membrane protein</topology>
    </subcellularLocation>
</comment>
<evidence type="ECO:0000256" key="15">
    <source>
        <dbReference type="ARBA" id="ARBA00034505"/>
    </source>
</evidence>
<evidence type="ECO:0000256" key="8">
    <source>
        <dbReference type="ARBA" id="ARBA00022771"/>
    </source>
</evidence>
<comment type="caution">
    <text evidence="18">The sequence shown here is derived from an EMBL/GenBank/DDBJ whole genome shotgun (WGS) entry which is preliminary data.</text>
</comment>
<feature type="domain" description="RING-type" evidence="17">
    <location>
        <begin position="348"/>
        <end position="390"/>
    </location>
</feature>
<dbReference type="GO" id="GO:0016562">
    <property type="term" value="P:protein import into peroxisome matrix, receptor recycling"/>
    <property type="evidence" value="ECO:0007669"/>
    <property type="project" value="UniProtKB-ARBA"/>
</dbReference>
<accession>A0A9W6T2J6</accession>
<dbReference type="PIRSF" id="PIRSF038074">
    <property type="entry name" value="Peroxisome_assembly_p12"/>
    <property type="match status" value="1"/>
</dbReference>
<dbReference type="SMART" id="SM00184">
    <property type="entry name" value="RING"/>
    <property type="match status" value="1"/>
</dbReference>
<dbReference type="InterPro" id="IPR001841">
    <property type="entry name" value="Znf_RING"/>
</dbReference>
<evidence type="ECO:0000256" key="5">
    <source>
        <dbReference type="ARBA" id="ARBA00022448"/>
    </source>
</evidence>
<evidence type="ECO:0000256" key="11">
    <source>
        <dbReference type="ARBA" id="ARBA00022989"/>
    </source>
</evidence>
<sequence>MDFYSNLDSRSLDKDVPTLFEVVSSNELEHLISPSIRFILVHYTHKYPKYLIRILNSFDEINLLVRSLIEYNTLKNWNSTFTEKFYGLKRVNDLKLKLDRTKSVTNDKFEKLRRLTRLQIIGSVLDIVGVPYLSSKFDLLYEKIYPKFLMDQLRPFENWKDFIAYYFIKIYPVVKFIFKFINLLCQIFYISGKFNSPSFLTYLFKINYSRMSGYDYKLDDLRRSRFLNEKTVSSSRGASGNDRRIRPPSVKEEFFQIYCKLIRPLKKTFLLTTSSIFPASIFLLKFLEWWNSSEFGRQLSTKSDDVSLIMNDKEILPPTVLPSEISTDKKIIKNSIKLGKFHNDKGICYLCNEEIHNPAIIETGYVFCYPCIYKYLSEEEDKNKGGRCPITGKRLLGCRYSDNSKSWKISGIRRLMI</sequence>
<dbReference type="Gene3D" id="3.30.40.10">
    <property type="entry name" value="Zinc/RING finger domain, C3HC4 (zinc finger)"/>
    <property type="match status" value="1"/>
</dbReference>
<keyword evidence="9" id="KW-0862">Zinc</keyword>
<evidence type="ECO:0000256" key="6">
    <source>
        <dbReference type="ARBA" id="ARBA00022692"/>
    </source>
</evidence>
<keyword evidence="11" id="KW-1133">Transmembrane helix</keyword>
<dbReference type="PANTHER" id="PTHR12888">
    <property type="entry name" value="PEROXISOME ASSEMBLY PROTEIN 12 PEROXIN-12"/>
    <property type="match status" value="1"/>
</dbReference>
<dbReference type="InterPro" id="IPR017375">
    <property type="entry name" value="PEX12"/>
</dbReference>
<evidence type="ECO:0000256" key="12">
    <source>
        <dbReference type="ARBA" id="ARBA00023136"/>
    </source>
</evidence>
<dbReference type="GO" id="GO:0008270">
    <property type="term" value="F:zinc ion binding"/>
    <property type="evidence" value="ECO:0007669"/>
    <property type="project" value="UniProtKB-KW"/>
</dbReference>
<keyword evidence="7" id="KW-0479">Metal-binding</keyword>
<keyword evidence="13" id="KW-0576">Peroxisome</keyword>
<name>A0A9W6T2J6_CANBO</name>
<dbReference type="SUPFAM" id="SSF57850">
    <property type="entry name" value="RING/U-box"/>
    <property type="match status" value="1"/>
</dbReference>
<evidence type="ECO:0000256" key="3">
    <source>
        <dbReference type="ARBA" id="ARBA00008704"/>
    </source>
</evidence>
<comment type="pathway">
    <text evidence="2">Protein modification; protein ubiquitination.</text>
</comment>
<gene>
    <name evidence="18" type="ORF">Cboi02_000360100</name>
</gene>
<evidence type="ECO:0000256" key="13">
    <source>
        <dbReference type="ARBA" id="ARBA00023140"/>
    </source>
</evidence>
<evidence type="ECO:0000256" key="7">
    <source>
        <dbReference type="ARBA" id="ARBA00022723"/>
    </source>
</evidence>
<dbReference type="PROSITE" id="PS50089">
    <property type="entry name" value="ZF_RING_2"/>
    <property type="match status" value="1"/>
</dbReference>
<comment type="similarity">
    <text evidence="3">Belongs to the pex2/pex10/pex12 family.</text>
</comment>
<dbReference type="InterPro" id="IPR013083">
    <property type="entry name" value="Znf_RING/FYVE/PHD"/>
</dbReference>
<evidence type="ECO:0000259" key="17">
    <source>
        <dbReference type="PROSITE" id="PS50089"/>
    </source>
</evidence>
<evidence type="ECO:0000313" key="19">
    <source>
        <dbReference type="Proteomes" id="UP001165120"/>
    </source>
</evidence>
<evidence type="ECO:0000256" key="16">
    <source>
        <dbReference type="PROSITE-ProRule" id="PRU00175"/>
    </source>
</evidence>
<dbReference type="EMBL" id="BSXN01001274">
    <property type="protein sequence ID" value="GME72422.1"/>
    <property type="molecule type" value="Genomic_DNA"/>
</dbReference>
<evidence type="ECO:0000256" key="14">
    <source>
        <dbReference type="ARBA" id="ARBA00029692"/>
    </source>
</evidence>